<dbReference type="PANTHER" id="PTHR13696">
    <property type="entry name" value="P-LOOP CONTAINING NUCLEOSIDE TRIPHOSPHATE HYDROLASE"/>
    <property type="match status" value="1"/>
</dbReference>
<dbReference type="Gene3D" id="3.40.50.300">
    <property type="entry name" value="P-loop containing nucleotide triphosphate hydrolases"/>
    <property type="match status" value="1"/>
</dbReference>
<evidence type="ECO:0000259" key="1">
    <source>
        <dbReference type="Pfam" id="PF13614"/>
    </source>
</evidence>
<accession>A0ABM8DLP4</accession>
<name>A0ABM8DLP4_9SPIR</name>
<gene>
    <name evidence="2" type="ORF">BOFE_09970</name>
</gene>
<dbReference type="PANTHER" id="PTHR13696:SF99">
    <property type="entry name" value="COBYRINIC ACID AC-DIAMIDE SYNTHASE"/>
    <property type="match status" value="1"/>
</dbReference>
<dbReference type="InterPro" id="IPR027417">
    <property type="entry name" value="P-loop_NTPase"/>
</dbReference>
<reference evidence="2 3" key="1">
    <citation type="submission" date="2022-11" db="EMBL/GenBank/DDBJ databases">
        <title>Genome sequence of clinical isolate of the human pathogenic Borrelia fainii.</title>
        <authorList>
            <person name="Itokawa K."/>
            <person name="Sato K."/>
            <person name="Qiu Y."/>
        </authorList>
    </citation>
    <scope>NUCLEOTIDE SEQUENCE [LARGE SCALE GENOMIC DNA]</scope>
    <source>
        <strain evidence="2 3">Qtaro</strain>
        <plasmid evidence="2 3">p59</plasmid>
    </source>
</reference>
<dbReference type="SUPFAM" id="SSF52540">
    <property type="entry name" value="P-loop containing nucleoside triphosphate hydrolases"/>
    <property type="match status" value="1"/>
</dbReference>
<dbReference type="InterPro" id="IPR050678">
    <property type="entry name" value="DNA_Partitioning_ATPase"/>
</dbReference>
<dbReference type="CDD" id="cd02042">
    <property type="entry name" value="ParAB_family"/>
    <property type="match status" value="1"/>
</dbReference>
<dbReference type="RefSeq" id="WP_281862345.1">
    <property type="nucleotide sequence ID" value="NZ_AP027072.1"/>
</dbReference>
<sequence>MDRKKPKIISIASLKGGVGKSSTGLIFATLLSENYKVLLIDIDTQASITSYFFNKLKAKDIDLANINIYEVLKEDSLEINSAIISVGNNLDLIPSYLSLHKFNQEAISFKELRLKKRLESLQDNYDYILIDTPPSLDFTLINALVSSHYILVPITAEKWAVESLDLLEFYSKKIGASIPTFILVTRFKKNNTHKHLLDILQSRDDFLGTISEREDLNKRIAENSVFDLNKDYIYEYQSVLRCFLDKMEITLSFGWKI</sequence>
<evidence type="ECO:0000313" key="3">
    <source>
        <dbReference type="Proteomes" id="UP001317516"/>
    </source>
</evidence>
<protein>
    <submittedName>
        <fullName evidence="2">Chromosome partitioning protein ParA</fullName>
    </submittedName>
</protein>
<keyword evidence="2" id="KW-0614">Plasmid</keyword>
<dbReference type="EMBL" id="AP027072">
    <property type="protein sequence ID" value="BDU63457.1"/>
    <property type="molecule type" value="Genomic_DNA"/>
</dbReference>
<keyword evidence="3" id="KW-1185">Reference proteome</keyword>
<proteinExistence type="predicted"/>
<dbReference type="InterPro" id="IPR025669">
    <property type="entry name" value="AAA_dom"/>
</dbReference>
<dbReference type="Pfam" id="PF13614">
    <property type="entry name" value="AAA_31"/>
    <property type="match status" value="1"/>
</dbReference>
<evidence type="ECO:0000313" key="2">
    <source>
        <dbReference type="EMBL" id="BDU63457.1"/>
    </source>
</evidence>
<geneLocation type="plasmid" evidence="2 3">
    <name>p59</name>
</geneLocation>
<organism evidence="2 3">
    <name type="scientific">Candidatus Borrelia fainii</name>
    <dbReference type="NCBI Taxonomy" id="2518322"/>
    <lineage>
        <taxon>Bacteria</taxon>
        <taxon>Pseudomonadati</taxon>
        <taxon>Spirochaetota</taxon>
        <taxon>Spirochaetia</taxon>
        <taxon>Spirochaetales</taxon>
        <taxon>Borreliaceae</taxon>
        <taxon>Borrelia</taxon>
    </lineage>
</organism>
<feature type="domain" description="AAA" evidence="1">
    <location>
        <begin position="7"/>
        <end position="168"/>
    </location>
</feature>
<dbReference type="Proteomes" id="UP001317516">
    <property type="component" value="Plasmid p59"/>
</dbReference>